<dbReference type="Gene3D" id="3.40.50.2000">
    <property type="entry name" value="Glycogen Phosphorylase B"/>
    <property type="match status" value="2"/>
</dbReference>
<evidence type="ECO:0000256" key="1">
    <source>
        <dbReference type="ARBA" id="ARBA00004370"/>
    </source>
</evidence>
<dbReference type="GO" id="GO:0016758">
    <property type="term" value="F:hexosyltransferase activity"/>
    <property type="evidence" value="ECO:0007669"/>
    <property type="project" value="InterPro"/>
</dbReference>
<feature type="domain" description="Glycosyl transferase family 28 C-terminal" evidence="5">
    <location>
        <begin position="217"/>
        <end position="347"/>
    </location>
</feature>
<evidence type="ECO:0000256" key="4">
    <source>
        <dbReference type="ARBA" id="ARBA00022679"/>
    </source>
</evidence>
<dbReference type="InterPro" id="IPR009695">
    <property type="entry name" value="Diacylglyc_glucosyltr_N"/>
</dbReference>
<dbReference type="EMBL" id="QOUX01000046">
    <property type="protein sequence ID" value="RXI98375.1"/>
    <property type="molecule type" value="Genomic_DNA"/>
</dbReference>
<evidence type="ECO:0000256" key="3">
    <source>
        <dbReference type="ARBA" id="ARBA00022676"/>
    </source>
</evidence>
<dbReference type="PANTHER" id="PTHR43025">
    <property type="entry name" value="MONOGALACTOSYLDIACYLGLYCEROL SYNTHASE"/>
    <property type="match status" value="1"/>
</dbReference>
<comment type="caution">
    <text evidence="7">The sequence shown here is derived from an EMBL/GenBank/DDBJ whole genome shotgun (WGS) entry which is preliminary data.</text>
</comment>
<dbReference type="InterPro" id="IPR050519">
    <property type="entry name" value="Glycosyltransf_28_UgtP"/>
</dbReference>
<organism evidence="7 8">
    <name type="scientific">Anaerobacillus alkaliphilus</name>
    <dbReference type="NCBI Taxonomy" id="1548597"/>
    <lineage>
        <taxon>Bacteria</taxon>
        <taxon>Bacillati</taxon>
        <taxon>Bacillota</taxon>
        <taxon>Bacilli</taxon>
        <taxon>Bacillales</taxon>
        <taxon>Bacillaceae</taxon>
        <taxon>Anaerobacillus</taxon>
    </lineage>
</organism>
<evidence type="ECO:0000313" key="7">
    <source>
        <dbReference type="EMBL" id="RXI98375.1"/>
    </source>
</evidence>
<dbReference type="InterPro" id="IPR007235">
    <property type="entry name" value="Glyco_trans_28_C"/>
</dbReference>
<evidence type="ECO:0000259" key="6">
    <source>
        <dbReference type="Pfam" id="PF06925"/>
    </source>
</evidence>
<name>A0A4Q0VQW6_9BACI</name>
<evidence type="ECO:0000313" key="8">
    <source>
        <dbReference type="Proteomes" id="UP000290649"/>
    </source>
</evidence>
<evidence type="ECO:0000256" key="2">
    <source>
        <dbReference type="ARBA" id="ARBA00006962"/>
    </source>
</evidence>
<reference evidence="7 8" key="1">
    <citation type="journal article" date="2019" name="Int. J. Syst. Evol. Microbiol.">
        <title>Anaerobacillus alkaliphilus sp. nov., a novel alkaliphilic and moderately halophilic bacterium.</title>
        <authorList>
            <person name="Borsodi A.K."/>
            <person name="Aszalos J.M."/>
            <person name="Bihari P."/>
            <person name="Nagy I."/>
            <person name="Schumann P."/>
            <person name="Sproer C."/>
            <person name="Kovacs A.L."/>
            <person name="Boka K."/>
            <person name="Dobosy P."/>
            <person name="Ovari M."/>
            <person name="Szili-Kovacs T."/>
            <person name="Toth E."/>
        </authorList>
    </citation>
    <scope>NUCLEOTIDE SEQUENCE [LARGE SCALE GENOMIC DNA]</scope>
    <source>
        <strain evidence="7 8">B16-10</strain>
    </source>
</reference>
<sequence>MEGPKVLILTSNYGNGHLQVADSLVQEFKRSGGNQVIVKDLFYETSPTFNEWTKKIYLKSFTKSGRHIYRLFYYSSKQITKRKNLKLLSYGYSKLCKIVDQEKPDVIINTFPSFAVPFHRSKTKAIIPTYNVITDYCLHHSWIHPNIDKYYVASRKLKQDLLELGISQTKIFVSGMPINPVFEETTFRGDLVQKYQVNPTKKTVLIVAGAYGVSNEMKEICDRLKDDPVIQLLIVCGKNVELYNQLKTKYQTYTDIKVFGYVTEMAELLKISTCVITKPGGIILSEAMAMNTPIVLPKATPGQERENAQFFQEQGAAVWHEDKDKLVTEIKHLIRNEMKLIEMKENLSMLHFPNSSRAIINDILRQYDCSKTNEKYLKL</sequence>
<dbReference type="PANTHER" id="PTHR43025:SF3">
    <property type="entry name" value="MONOGALACTOSYLDIACYLGLYCEROL SYNTHASE 1, CHLOROPLASTIC"/>
    <property type="match status" value="1"/>
</dbReference>
<comment type="subcellular location">
    <subcellularLocation>
        <location evidence="1">Membrane</location>
    </subcellularLocation>
</comment>
<dbReference type="AlphaFoldDB" id="A0A4Q0VQW6"/>
<dbReference type="SUPFAM" id="SSF53756">
    <property type="entry name" value="UDP-Glycosyltransferase/glycogen phosphorylase"/>
    <property type="match status" value="1"/>
</dbReference>
<keyword evidence="3" id="KW-0328">Glycosyltransferase</keyword>
<protein>
    <submittedName>
        <fullName evidence="7">Glycosyltransferase</fullName>
    </submittedName>
</protein>
<dbReference type="RefSeq" id="WP_129079732.1">
    <property type="nucleotide sequence ID" value="NZ_QOUX01000046.1"/>
</dbReference>
<dbReference type="GO" id="GO:0016020">
    <property type="term" value="C:membrane"/>
    <property type="evidence" value="ECO:0007669"/>
    <property type="project" value="UniProtKB-SubCell"/>
</dbReference>
<evidence type="ECO:0000259" key="5">
    <source>
        <dbReference type="Pfam" id="PF04101"/>
    </source>
</evidence>
<comment type="similarity">
    <text evidence="2">Belongs to the glycosyltransferase 28 family.</text>
</comment>
<keyword evidence="8" id="KW-1185">Reference proteome</keyword>
<dbReference type="Pfam" id="PF04101">
    <property type="entry name" value="Glyco_tran_28_C"/>
    <property type="match status" value="1"/>
</dbReference>
<dbReference type="Proteomes" id="UP000290649">
    <property type="component" value="Unassembled WGS sequence"/>
</dbReference>
<dbReference type="OrthoDB" id="9815663at2"/>
<dbReference type="GO" id="GO:0009247">
    <property type="term" value="P:glycolipid biosynthetic process"/>
    <property type="evidence" value="ECO:0007669"/>
    <property type="project" value="InterPro"/>
</dbReference>
<feature type="domain" description="Diacylglycerol glucosyltransferase N-terminal" evidence="6">
    <location>
        <begin position="17"/>
        <end position="178"/>
    </location>
</feature>
<dbReference type="Pfam" id="PF06925">
    <property type="entry name" value="MGDG_synth"/>
    <property type="match status" value="1"/>
</dbReference>
<gene>
    <name evidence="7" type="ORF">DS745_18800</name>
</gene>
<accession>A0A4Q0VQW6</accession>
<proteinExistence type="inferred from homology"/>
<keyword evidence="4 7" id="KW-0808">Transferase</keyword>